<comment type="similarity">
    <text evidence="2">Belongs to the class-I pyridoxal-phosphate-dependent aminotransferase family.</text>
</comment>
<evidence type="ECO:0000256" key="2">
    <source>
        <dbReference type="ARBA" id="ARBA00007441"/>
    </source>
</evidence>
<dbReference type="InterPro" id="IPR015421">
    <property type="entry name" value="PyrdxlP-dep_Trfase_major"/>
</dbReference>
<dbReference type="PANTHER" id="PTHR43488:SF2">
    <property type="entry name" value="GLUTAMATE-PYRUVATE AMINOTRANSFERASE ALAA"/>
    <property type="match status" value="1"/>
</dbReference>
<evidence type="ECO:0000256" key="3">
    <source>
        <dbReference type="ARBA" id="ARBA00022576"/>
    </source>
</evidence>
<dbReference type="Gene3D" id="3.40.640.10">
    <property type="entry name" value="Type I PLP-dependent aspartate aminotransferase-like (Major domain)"/>
    <property type="match status" value="1"/>
</dbReference>
<keyword evidence="3 8" id="KW-0032">Aminotransferase</keyword>
<dbReference type="Gene3D" id="3.90.1150.10">
    <property type="entry name" value="Aspartate Aminotransferase, domain 1"/>
    <property type="match status" value="1"/>
</dbReference>
<accession>A0A0F6AB95</accession>
<evidence type="ECO:0000256" key="4">
    <source>
        <dbReference type="ARBA" id="ARBA00022679"/>
    </source>
</evidence>
<protein>
    <recommendedName>
        <fullName evidence="6">alanine transaminase</fullName>
        <ecNumber evidence="6">2.6.1.2</ecNumber>
    </recommendedName>
</protein>
<evidence type="ECO:0000256" key="1">
    <source>
        <dbReference type="ARBA" id="ARBA00001933"/>
    </source>
</evidence>
<dbReference type="EC" id="2.6.1.2" evidence="6"/>
<dbReference type="Proteomes" id="UP000033434">
    <property type="component" value="Unassembled WGS sequence"/>
</dbReference>
<organism evidence="8 9">
    <name type="scientific">Pseudoalteromonas luteoviolacea S4054</name>
    <dbReference type="NCBI Taxonomy" id="1129367"/>
    <lineage>
        <taxon>Bacteria</taxon>
        <taxon>Pseudomonadati</taxon>
        <taxon>Pseudomonadota</taxon>
        <taxon>Gammaproteobacteria</taxon>
        <taxon>Alteromonadales</taxon>
        <taxon>Pseudoalteromonadaceae</taxon>
        <taxon>Pseudoalteromonas</taxon>
    </lineage>
</organism>
<evidence type="ECO:0000256" key="5">
    <source>
        <dbReference type="ARBA" id="ARBA00022898"/>
    </source>
</evidence>
<comment type="caution">
    <text evidence="8">The sequence shown here is derived from an EMBL/GenBank/DDBJ whole genome shotgun (WGS) entry which is preliminary data.</text>
</comment>
<dbReference type="PATRIC" id="fig|1129367.4.peg.2581"/>
<evidence type="ECO:0000313" key="8">
    <source>
        <dbReference type="EMBL" id="KKE83440.1"/>
    </source>
</evidence>
<dbReference type="PANTHER" id="PTHR43488">
    <property type="entry name" value="GLUTAMATE-PYRUVATE AMINOTRANSFERASE ALAA"/>
    <property type="match status" value="1"/>
</dbReference>
<dbReference type="AlphaFoldDB" id="A0A0F6AB95"/>
<dbReference type="InterPro" id="IPR004839">
    <property type="entry name" value="Aminotransferase_I/II_large"/>
</dbReference>
<sequence>MNKISKSNKLNGVCYDIRGPVLSQAQKMEDEGVKVLKLNIGNPAAFGFDMPEDMHRDIIRNLRQGQGYCDSKGLYSARVAVYQYYQQKNFPNISVDNIFIGNGVSELIQMVTQALLNDGDEVLIPAPDYPLWTASVKLSGGVPVHYMCDECADWFPDIADIKDKITSKTKALVLINPNNPTGAVYSKELLEALIEVAREHNLLILSDEIYEKVLFDGTEHFSIGSLCDDLPVITFNGLAKTYRAAGLRMGWMVASGKVSAMRDLLEGLNMLASMRLCANVPAQFAIQQALGGVQSIDDLLLPGGRLYEQRNIAWEGLNDIQGISCVKPKGALYAFAKIDTKHFNVKNDELMVLDLLREEKILLVHGRAFNWPSPDHFRLVFLPHKDELEPALQSMQRFFDHYRQ</sequence>
<evidence type="ECO:0000313" key="9">
    <source>
        <dbReference type="Proteomes" id="UP000033434"/>
    </source>
</evidence>
<reference evidence="8 9" key="1">
    <citation type="journal article" date="2015" name="BMC Genomics">
        <title>Genome mining reveals unlocked bioactive potential of marine Gram-negative bacteria.</title>
        <authorList>
            <person name="Machado H."/>
            <person name="Sonnenschein E.C."/>
            <person name="Melchiorsen J."/>
            <person name="Gram L."/>
        </authorList>
    </citation>
    <scope>NUCLEOTIDE SEQUENCE [LARGE SCALE GENOMIC DNA]</scope>
    <source>
        <strain evidence="8 9">S4054</strain>
    </source>
</reference>
<evidence type="ECO:0000256" key="6">
    <source>
        <dbReference type="ARBA" id="ARBA00026106"/>
    </source>
</evidence>
<dbReference type="SUPFAM" id="SSF53383">
    <property type="entry name" value="PLP-dependent transferases"/>
    <property type="match status" value="1"/>
</dbReference>
<comment type="cofactor">
    <cofactor evidence="1">
        <name>pyridoxal 5'-phosphate</name>
        <dbReference type="ChEBI" id="CHEBI:597326"/>
    </cofactor>
</comment>
<dbReference type="CDD" id="cd00609">
    <property type="entry name" value="AAT_like"/>
    <property type="match status" value="1"/>
</dbReference>
<name>A0A0F6AB95_9GAMM</name>
<keyword evidence="5" id="KW-0663">Pyridoxal phosphate</keyword>
<dbReference type="GO" id="GO:0004021">
    <property type="term" value="F:L-alanine:2-oxoglutarate aminotransferase activity"/>
    <property type="evidence" value="ECO:0007669"/>
    <property type="project" value="UniProtKB-EC"/>
</dbReference>
<dbReference type="GO" id="GO:0030170">
    <property type="term" value="F:pyridoxal phosphate binding"/>
    <property type="evidence" value="ECO:0007669"/>
    <property type="project" value="InterPro"/>
</dbReference>
<dbReference type="InterPro" id="IPR015424">
    <property type="entry name" value="PyrdxlP-dep_Trfase"/>
</dbReference>
<keyword evidence="4 8" id="KW-0808">Transferase</keyword>
<proteinExistence type="inferred from homology"/>
<dbReference type="Pfam" id="PF00155">
    <property type="entry name" value="Aminotran_1_2"/>
    <property type="match status" value="1"/>
</dbReference>
<dbReference type="InterPro" id="IPR015422">
    <property type="entry name" value="PyrdxlP-dep_Trfase_small"/>
</dbReference>
<dbReference type="RefSeq" id="WP_046356205.1">
    <property type="nucleotide sequence ID" value="NZ_AUXW01000146.1"/>
</dbReference>
<gene>
    <name evidence="8" type="ORF">N479_13800</name>
</gene>
<dbReference type="EMBL" id="AUXW01000146">
    <property type="protein sequence ID" value="KKE83440.1"/>
    <property type="molecule type" value="Genomic_DNA"/>
</dbReference>
<dbReference type="InterPro" id="IPR051926">
    <property type="entry name" value="Ala_Aminotransferase"/>
</dbReference>
<feature type="domain" description="Aminotransferase class I/classII large" evidence="7">
    <location>
        <begin position="34"/>
        <end position="392"/>
    </location>
</feature>
<evidence type="ECO:0000259" key="7">
    <source>
        <dbReference type="Pfam" id="PF00155"/>
    </source>
</evidence>